<dbReference type="AlphaFoldDB" id="G7Y6D6"/>
<proteinExistence type="predicted"/>
<evidence type="ECO:0000313" key="1">
    <source>
        <dbReference type="EMBL" id="GAA48521.1"/>
    </source>
</evidence>
<accession>G7Y6D6</accession>
<dbReference type="Proteomes" id="UP000008909">
    <property type="component" value="Unassembled WGS sequence"/>
</dbReference>
<protein>
    <submittedName>
        <fullName evidence="1">Uncharacterized protein</fullName>
    </submittedName>
</protein>
<dbReference type="EMBL" id="DF142894">
    <property type="protein sequence ID" value="GAA48521.1"/>
    <property type="molecule type" value="Genomic_DNA"/>
</dbReference>
<evidence type="ECO:0000313" key="2">
    <source>
        <dbReference type="Proteomes" id="UP000008909"/>
    </source>
</evidence>
<reference evidence="1" key="1">
    <citation type="journal article" date="2011" name="Genome Biol.">
        <title>The draft genome of the carcinogenic human liver fluke Clonorchis sinensis.</title>
        <authorList>
            <person name="Wang X."/>
            <person name="Chen W."/>
            <person name="Huang Y."/>
            <person name="Sun J."/>
            <person name="Men J."/>
            <person name="Liu H."/>
            <person name="Luo F."/>
            <person name="Guo L."/>
            <person name="Lv X."/>
            <person name="Deng C."/>
            <person name="Zhou C."/>
            <person name="Fan Y."/>
            <person name="Li X."/>
            <person name="Huang L."/>
            <person name="Hu Y."/>
            <person name="Liang C."/>
            <person name="Hu X."/>
            <person name="Xu J."/>
            <person name="Yu X."/>
        </authorList>
    </citation>
    <scope>NUCLEOTIDE SEQUENCE [LARGE SCALE GENOMIC DNA]</scope>
    <source>
        <strain evidence="1">Henan</strain>
    </source>
</reference>
<keyword evidence="2" id="KW-1185">Reference proteome</keyword>
<gene>
    <name evidence="1" type="ORF">CLF_101709</name>
</gene>
<name>G7Y6D6_CLOSI</name>
<organism evidence="1 2">
    <name type="scientific">Clonorchis sinensis</name>
    <name type="common">Chinese liver fluke</name>
    <dbReference type="NCBI Taxonomy" id="79923"/>
    <lineage>
        <taxon>Eukaryota</taxon>
        <taxon>Metazoa</taxon>
        <taxon>Spiralia</taxon>
        <taxon>Lophotrochozoa</taxon>
        <taxon>Platyhelminthes</taxon>
        <taxon>Trematoda</taxon>
        <taxon>Digenea</taxon>
        <taxon>Opisthorchiida</taxon>
        <taxon>Opisthorchiata</taxon>
        <taxon>Opisthorchiidae</taxon>
        <taxon>Clonorchis</taxon>
    </lineage>
</organism>
<reference key="2">
    <citation type="submission" date="2011-10" db="EMBL/GenBank/DDBJ databases">
        <title>The genome and transcriptome sequence of Clonorchis sinensis provide insights into the carcinogenic liver fluke.</title>
        <authorList>
            <person name="Wang X."/>
            <person name="Huang Y."/>
            <person name="Chen W."/>
            <person name="Liu H."/>
            <person name="Guo L."/>
            <person name="Chen Y."/>
            <person name="Luo F."/>
            <person name="Zhou W."/>
            <person name="Sun J."/>
            <person name="Mao Q."/>
            <person name="Liang P."/>
            <person name="Zhou C."/>
            <person name="Tian Y."/>
            <person name="Men J."/>
            <person name="Lv X."/>
            <person name="Huang L."/>
            <person name="Zhou J."/>
            <person name="Hu Y."/>
            <person name="Li R."/>
            <person name="Zhang F."/>
            <person name="Lei H."/>
            <person name="Li X."/>
            <person name="Hu X."/>
            <person name="Liang C."/>
            <person name="Xu J."/>
            <person name="Wu Z."/>
            <person name="Yu X."/>
        </authorList>
    </citation>
    <scope>NUCLEOTIDE SEQUENCE</scope>
    <source>
        <strain>Henan</strain>
    </source>
</reference>
<sequence>MPNETKHLYTLATDITDPIYGLPNGCVNLQEKTMKGDKAVYFLFRPVNDYDTLAEARFLVPIKTNKDLGYFSEAPLVTLLANVTSNAKLFQADYHLSFHKSEMINVFFSFYEQQETQEFRHLWKFLSTLIRIGLKYETRFLFVPKITALTLRLSSPKVDNQILLKLGEQDQQAYNTILDKVYADLTTIMRQSGLVTAVWSFSLDALEADVESHTAWIYIKLDLNKMPSDFSQTSLQSRPLEAYISGKVNAVTGLSPTSAHVHRAVLTQSRIGCTYMGRKLTPEQICDIPTCNVIHYWSQPLTMSFRRCLITELIDLFGQVAVGLFAELGEGIAITYSPFTEVPPVRFCVG</sequence>